<accession>A0A243RTZ5</accession>
<comment type="caution">
    <text evidence="1">The sequence shown here is derived from an EMBL/GenBank/DDBJ whole genome shotgun (WGS) entry which is preliminary data.</text>
</comment>
<evidence type="ECO:0000313" key="2">
    <source>
        <dbReference type="Proteomes" id="UP000194761"/>
    </source>
</evidence>
<dbReference type="EMBL" id="NGFP01000030">
    <property type="protein sequence ID" value="OUC97863.1"/>
    <property type="molecule type" value="Genomic_DNA"/>
</dbReference>
<dbReference type="Proteomes" id="UP000194761">
    <property type="component" value="Unassembled WGS sequence"/>
</dbReference>
<evidence type="ECO:0000313" key="1">
    <source>
        <dbReference type="EMBL" id="OUC97863.1"/>
    </source>
</evidence>
<dbReference type="AlphaFoldDB" id="A0A243RTZ5"/>
<sequence>MNAYSPDAPFQDDAVRGETVGRCGQLDGVPGEPLCLERYCPQIRPERQPNLGERHLAVGQPTA</sequence>
<organism evidence="1 2">
    <name type="scientific">Streptosporangium minutum</name>
    <dbReference type="NCBI Taxonomy" id="569862"/>
    <lineage>
        <taxon>Bacteria</taxon>
        <taxon>Bacillati</taxon>
        <taxon>Actinomycetota</taxon>
        <taxon>Actinomycetes</taxon>
        <taxon>Streptosporangiales</taxon>
        <taxon>Streptosporangiaceae</taxon>
        <taxon>Streptosporangium</taxon>
    </lineage>
</organism>
<protein>
    <submittedName>
        <fullName evidence="1">Uncharacterized protein</fullName>
    </submittedName>
</protein>
<keyword evidence="2" id="KW-1185">Reference proteome</keyword>
<proteinExistence type="predicted"/>
<name>A0A243RTZ5_9ACTN</name>
<gene>
    <name evidence="1" type="ORF">CA984_09450</name>
</gene>
<reference evidence="1 2" key="1">
    <citation type="submission" date="2017-05" db="EMBL/GenBank/DDBJ databases">
        <title>Biotechnological potential of actinobacteria isolated from South African environments.</title>
        <authorList>
            <person name="Le Roes-Hill M."/>
            <person name="Prins A."/>
            <person name="Durrell K.A."/>
        </authorList>
    </citation>
    <scope>NUCLEOTIDE SEQUENCE [LARGE SCALE GENOMIC DNA]</scope>
    <source>
        <strain evidence="1">M26</strain>
    </source>
</reference>